<protein>
    <submittedName>
        <fullName evidence="2">Uncharacterized protein</fullName>
    </submittedName>
</protein>
<feature type="transmembrane region" description="Helical" evidence="1">
    <location>
        <begin position="97"/>
        <end position="119"/>
    </location>
</feature>
<dbReference type="EMBL" id="JAQZAO010000002">
    <property type="protein sequence ID" value="MDD7964603.1"/>
    <property type="molecule type" value="Genomic_DNA"/>
</dbReference>
<keyword evidence="3" id="KW-1185">Reference proteome</keyword>
<gene>
    <name evidence="2" type="ORF">PGB27_04510</name>
</gene>
<sequence length="141" mass="14138">MGEGGVVRTLFRVVVVLHAAMALAQPVAAGAILQASTLGLAVHQAVGGVLLLVAFVQVPFAVLAWRPGRLPAWPVAVSVGLVVVETAQVALGATGVLAVHVPLGVAIVGAAVGLACWAVRARPVTRATRGPVIVAGAPRTR</sequence>
<evidence type="ECO:0000313" key="3">
    <source>
        <dbReference type="Proteomes" id="UP001300763"/>
    </source>
</evidence>
<evidence type="ECO:0000313" key="2">
    <source>
        <dbReference type="EMBL" id="MDD7964603.1"/>
    </source>
</evidence>
<dbReference type="RefSeq" id="WP_274199156.1">
    <property type="nucleotide sequence ID" value="NZ_JAQZAO010000002.1"/>
</dbReference>
<organism evidence="2 3">
    <name type="scientific">Actinomycetospora lemnae</name>
    <dbReference type="NCBI Taxonomy" id="3019891"/>
    <lineage>
        <taxon>Bacteria</taxon>
        <taxon>Bacillati</taxon>
        <taxon>Actinomycetota</taxon>
        <taxon>Actinomycetes</taxon>
        <taxon>Pseudonocardiales</taxon>
        <taxon>Pseudonocardiaceae</taxon>
        <taxon>Actinomycetospora</taxon>
    </lineage>
</organism>
<evidence type="ECO:0000256" key="1">
    <source>
        <dbReference type="SAM" id="Phobius"/>
    </source>
</evidence>
<name>A0ABT5SP36_9PSEU</name>
<reference evidence="2 3" key="1">
    <citation type="submission" date="2023-02" db="EMBL/GenBank/DDBJ databases">
        <title>Genome sequencing required for Actinomycetospora new species description.</title>
        <authorList>
            <person name="Saimee Y."/>
            <person name="Duangmal K."/>
        </authorList>
    </citation>
    <scope>NUCLEOTIDE SEQUENCE [LARGE SCALE GENOMIC DNA]</scope>
    <source>
        <strain evidence="2 3">DW7H6</strain>
    </source>
</reference>
<dbReference type="Proteomes" id="UP001300763">
    <property type="component" value="Unassembled WGS sequence"/>
</dbReference>
<feature type="transmembrane region" description="Helical" evidence="1">
    <location>
        <begin position="45"/>
        <end position="65"/>
    </location>
</feature>
<keyword evidence="1" id="KW-1133">Transmembrane helix</keyword>
<keyword evidence="1" id="KW-0472">Membrane</keyword>
<accession>A0ABT5SP36</accession>
<feature type="transmembrane region" description="Helical" evidence="1">
    <location>
        <begin position="72"/>
        <end position="91"/>
    </location>
</feature>
<proteinExistence type="predicted"/>
<comment type="caution">
    <text evidence="2">The sequence shown here is derived from an EMBL/GenBank/DDBJ whole genome shotgun (WGS) entry which is preliminary data.</text>
</comment>
<keyword evidence="1" id="KW-0812">Transmembrane</keyword>